<evidence type="ECO:0000313" key="1">
    <source>
        <dbReference type="EMBL" id="GAA5165750.1"/>
    </source>
</evidence>
<dbReference type="RefSeq" id="WP_345532974.1">
    <property type="nucleotide sequence ID" value="NZ_BAABLD010000008.1"/>
</dbReference>
<dbReference type="Proteomes" id="UP001500547">
    <property type="component" value="Unassembled WGS sequence"/>
</dbReference>
<name>A0ABP9QQP6_9RHOO</name>
<protein>
    <submittedName>
        <fullName evidence="1">Uncharacterized protein</fullName>
    </submittedName>
</protein>
<organism evidence="1 2">
    <name type="scientific">Viridibacterium curvum</name>
    <dbReference type="NCBI Taxonomy" id="1101404"/>
    <lineage>
        <taxon>Bacteria</taxon>
        <taxon>Pseudomonadati</taxon>
        <taxon>Pseudomonadota</taxon>
        <taxon>Betaproteobacteria</taxon>
        <taxon>Rhodocyclales</taxon>
        <taxon>Rhodocyclaceae</taxon>
        <taxon>Viridibacterium</taxon>
    </lineage>
</organism>
<reference evidence="2" key="1">
    <citation type="journal article" date="2019" name="Int. J. Syst. Evol. Microbiol.">
        <title>The Global Catalogue of Microorganisms (GCM) 10K type strain sequencing project: providing services to taxonomists for standard genome sequencing and annotation.</title>
        <authorList>
            <consortium name="The Broad Institute Genomics Platform"/>
            <consortium name="The Broad Institute Genome Sequencing Center for Infectious Disease"/>
            <person name="Wu L."/>
            <person name="Ma J."/>
        </authorList>
    </citation>
    <scope>NUCLEOTIDE SEQUENCE [LARGE SCALE GENOMIC DNA]</scope>
    <source>
        <strain evidence="2">JCM 18715</strain>
    </source>
</reference>
<keyword evidence="2" id="KW-1185">Reference proteome</keyword>
<proteinExistence type="predicted"/>
<evidence type="ECO:0000313" key="2">
    <source>
        <dbReference type="Proteomes" id="UP001500547"/>
    </source>
</evidence>
<accession>A0ABP9QQP6</accession>
<dbReference type="EMBL" id="BAABLD010000008">
    <property type="protein sequence ID" value="GAA5165750.1"/>
    <property type="molecule type" value="Genomic_DNA"/>
</dbReference>
<gene>
    <name evidence="1" type="ORF">GCM10025770_21780</name>
</gene>
<sequence>MPDTLRYLCERQIGYSTSLLGFPNLADCMALVLQNDGGLFGMHLIGGDQGGKKFAEWIGQHSGFIQDPKWNAMYVAGFFAKRYGTGQDGDLSSEVAALAKALGYRGDVLCYDTVESGLPTSTTDSIYVHFQRTGATSVQVHYKRSSKLNTVSGPGVASSADHGEITGIGKQTLASNLGYQVTSVTGKVSLLHSGKMHVFKGPSKTITVG</sequence>
<comment type="caution">
    <text evidence="1">The sequence shown here is derived from an EMBL/GenBank/DDBJ whole genome shotgun (WGS) entry which is preliminary data.</text>
</comment>